<proteinExistence type="predicted"/>
<feature type="domain" description="Response regulatory" evidence="3">
    <location>
        <begin position="5"/>
        <end position="122"/>
    </location>
</feature>
<dbReference type="EMBL" id="JBAWKS010000001">
    <property type="protein sequence ID" value="MEI4550687.1"/>
    <property type="molecule type" value="Genomic_DNA"/>
</dbReference>
<dbReference type="SMART" id="SM00448">
    <property type="entry name" value="REC"/>
    <property type="match status" value="1"/>
</dbReference>
<dbReference type="Gene3D" id="3.40.50.2300">
    <property type="match status" value="1"/>
</dbReference>
<dbReference type="RefSeq" id="WP_336435791.1">
    <property type="nucleotide sequence ID" value="NZ_JBAWKS010000001.1"/>
</dbReference>
<gene>
    <name evidence="4" type="ORF">WAE96_13535</name>
</gene>
<dbReference type="InterPro" id="IPR050595">
    <property type="entry name" value="Bact_response_regulator"/>
</dbReference>
<protein>
    <submittedName>
        <fullName evidence="4">Response regulator</fullName>
    </submittedName>
</protein>
<dbReference type="Pfam" id="PF00072">
    <property type="entry name" value="Response_reg"/>
    <property type="match status" value="1"/>
</dbReference>
<keyword evidence="5" id="KW-1185">Reference proteome</keyword>
<dbReference type="Proteomes" id="UP001382455">
    <property type="component" value="Unassembled WGS sequence"/>
</dbReference>
<evidence type="ECO:0000259" key="3">
    <source>
        <dbReference type="PROSITE" id="PS50110"/>
    </source>
</evidence>
<keyword evidence="1 2" id="KW-0597">Phosphoprotein</keyword>
<evidence type="ECO:0000256" key="1">
    <source>
        <dbReference type="ARBA" id="ARBA00022553"/>
    </source>
</evidence>
<sequence length="301" mass="33874">MLILRILVVDDSKATLEIVRRSLEGFGYRHLSIKKTNNPIDALSIIGQWQPHILLTDWNMPELSGIALIQAIRKKQLKTQIGMITTIDDTKQLEQAQKAGADFVLSKPFDDQELYEKLLPLVQGAEQSEIILDEIEELSEGLALPNLAQLEKSLVKLTSNELTINTIKAQVFDESKLPCIMAVFEDCETQKVRSVALLDIYAACTLAKSNPNVTNGHIQRVIKTKRPSKYVMETSQQILQKVAVAFLDHQSRKSLRLKSTNFIDQSFPKLESLYKTPANRRLDISIQIPPLAQGRVTIIGF</sequence>
<dbReference type="PANTHER" id="PTHR44591">
    <property type="entry name" value="STRESS RESPONSE REGULATOR PROTEIN 1"/>
    <property type="match status" value="1"/>
</dbReference>
<organism evidence="4 5">
    <name type="scientific">Pseudoalteromonas spongiae</name>
    <dbReference type="NCBI Taxonomy" id="298657"/>
    <lineage>
        <taxon>Bacteria</taxon>
        <taxon>Pseudomonadati</taxon>
        <taxon>Pseudomonadota</taxon>
        <taxon>Gammaproteobacteria</taxon>
        <taxon>Alteromonadales</taxon>
        <taxon>Pseudoalteromonadaceae</taxon>
        <taxon>Pseudoalteromonas</taxon>
    </lineage>
</organism>
<evidence type="ECO:0000313" key="4">
    <source>
        <dbReference type="EMBL" id="MEI4550687.1"/>
    </source>
</evidence>
<dbReference type="InterPro" id="IPR011006">
    <property type="entry name" value="CheY-like_superfamily"/>
</dbReference>
<evidence type="ECO:0000313" key="5">
    <source>
        <dbReference type="Proteomes" id="UP001382455"/>
    </source>
</evidence>
<comment type="caution">
    <text evidence="4">The sequence shown here is derived from an EMBL/GenBank/DDBJ whole genome shotgun (WGS) entry which is preliminary data.</text>
</comment>
<dbReference type="PANTHER" id="PTHR44591:SF3">
    <property type="entry name" value="RESPONSE REGULATORY DOMAIN-CONTAINING PROTEIN"/>
    <property type="match status" value="1"/>
</dbReference>
<reference evidence="4 5" key="1">
    <citation type="submission" date="2023-12" db="EMBL/GenBank/DDBJ databases">
        <title>Friends and Foes: Symbiotic and Algicidal bacterial influence on Karenia brevis blooms.</title>
        <authorList>
            <person name="Fei C."/>
            <person name="Mohamed A.R."/>
            <person name="Booker A."/>
            <person name="Arshad M."/>
            <person name="Klass S."/>
            <person name="Ahn S."/>
            <person name="Gilbert P.M."/>
            <person name="Heil C.A."/>
            <person name="Martinez J.M."/>
            <person name="Amin S.A."/>
        </authorList>
    </citation>
    <scope>NUCLEOTIDE SEQUENCE [LARGE SCALE GENOMIC DNA]</scope>
    <source>
        <strain evidence="4 5">CE15</strain>
    </source>
</reference>
<accession>A0ABU8EUR8</accession>
<name>A0ABU8EUR8_9GAMM</name>
<evidence type="ECO:0000256" key="2">
    <source>
        <dbReference type="PROSITE-ProRule" id="PRU00169"/>
    </source>
</evidence>
<dbReference type="PROSITE" id="PS50110">
    <property type="entry name" value="RESPONSE_REGULATORY"/>
    <property type="match status" value="1"/>
</dbReference>
<dbReference type="InterPro" id="IPR001789">
    <property type="entry name" value="Sig_transdc_resp-reg_receiver"/>
</dbReference>
<feature type="modified residue" description="4-aspartylphosphate" evidence="2">
    <location>
        <position position="57"/>
    </location>
</feature>
<dbReference type="SUPFAM" id="SSF52172">
    <property type="entry name" value="CheY-like"/>
    <property type="match status" value="1"/>
</dbReference>